<evidence type="ECO:0000313" key="2">
    <source>
        <dbReference type="Proteomes" id="UP000272464"/>
    </source>
</evidence>
<accession>A0A3S1B5F7</accession>
<organism evidence="1 2">
    <name type="scientific">Paenibacillus zeisoli</name>
    <dbReference type="NCBI Taxonomy" id="2496267"/>
    <lineage>
        <taxon>Bacteria</taxon>
        <taxon>Bacillati</taxon>
        <taxon>Bacillota</taxon>
        <taxon>Bacilli</taxon>
        <taxon>Bacillales</taxon>
        <taxon>Paenibacillaceae</taxon>
        <taxon>Paenibacillus</taxon>
    </lineage>
</organism>
<dbReference type="RefSeq" id="WP_127200803.1">
    <property type="nucleotide sequence ID" value="NZ_RZNX01000012.1"/>
</dbReference>
<dbReference type="AlphaFoldDB" id="A0A3S1B5F7"/>
<reference evidence="1 2" key="1">
    <citation type="submission" date="2018-12" db="EMBL/GenBank/DDBJ databases">
        <authorList>
            <person name="Sun L."/>
            <person name="Chen Z."/>
        </authorList>
    </citation>
    <scope>NUCLEOTIDE SEQUENCE [LARGE SCALE GENOMIC DNA]</scope>
    <source>
        <strain evidence="1 2">3-5-3</strain>
    </source>
</reference>
<gene>
    <name evidence="1" type="ORF">EJP77_18800</name>
</gene>
<protein>
    <submittedName>
        <fullName evidence="1">Uncharacterized protein</fullName>
    </submittedName>
</protein>
<evidence type="ECO:0000313" key="1">
    <source>
        <dbReference type="EMBL" id="RUT28064.1"/>
    </source>
</evidence>
<name>A0A3S1B5F7_9BACL</name>
<keyword evidence="2" id="KW-1185">Reference proteome</keyword>
<proteinExistence type="predicted"/>
<dbReference type="EMBL" id="RZNX01000012">
    <property type="protein sequence ID" value="RUT28064.1"/>
    <property type="molecule type" value="Genomic_DNA"/>
</dbReference>
<sequence length="97" mass="10762">MGVKHARDYGDILAELTAAVGLIEDSYVFFEMEADDWERLAEEDRREVHEALAEDLFYGLGTEPIITVGSGVIMLDSNLHRINILLGDTELAAVLLV</sequence>
<dbReference type="Proteomes" id="UP000272464">
    <property type="component" value="Unassembled WGS sequence"/>
</dbReference>
<dbReference type="OrthoDB" id="2085824at2"/>
<comment type="caution">
    <text evidence="1">The sequence shown here is derived from an EMBL/GenBank/DDBJ whole genome shotgun (WGS) entry which is preliminary data.</text>
</comment>